<dbReference type="EMBL" id="DUZY01000005">
    <property type="protein sequence ID" value="DAD38506.1"/>
    <property type="molecule type" value="Genomic_DNA"/>
</dbReference>
<evidence type="ECO:0000313" key="6">
    <source>
        <dbReference type="Proteomes" id="UP000607653"/>
    </source>
</evidence>
<evidence type="ECO:0000313" key="5">
    <source>
        <dbReference type="EMBL" id="DAD38509.1"/>
    </source>
</evidence>
<feature type="domain" description="Tr-type G" evidence="3">
    <location>
        <begin position="12"/>
        <end position="92"/>
    </location>
</feature>
<keyword evidence="2" id="KW-0342">GTP-binding</keyword>
<gene>
    <name evidence="4" type="ORF">HUJ06_012828</name>
    <name evidence="5" type="ORF">HUJ06_012831</name>
</gene>
<dbReference type="GO" id="GO:0003924">
    <property type="term" value="F:GTPase activity"/>
    <property type="evidence" value="ECO:0007669"/>
    <property type="project" value="InterPro"/>
</dbReference>
<dbReference type="EMBL" id="DUZY01000005">
    <property type="protein sequence ID" value="DAD38509.1"/>
    <property type="molecule type" value="Genomic_DNA"/>
</dbReference>
<keyword evidence="6" id="KW-1185">Reference proteome</keyword>
<dbReference type="PANTHER" id="PTHR23115">
    <property type="entry name" value="TRANSLATION FACTOR"/>
    <property type="match status" value="1"/>
</dbReference>
<protein>
    <recommendedName>
        <fullName evidence="3">Tr-type G domain-containing protein</fullName>
    </recommendedName>
</protein>
<evidence type="ECO:0000313" key="4">
    <source>
        <dbReference type="EMBL" id="DAD38506.1"/>
    </source>
</evidence>
<dbReference type="Proteomes" id="UP000607653">
    <property type="component" value="Unassembled WGS sequence"/>
</dbReference>
<dbReference type="Gene3D" id="3.40.50.300">
    <property type="entry name" value="P-loop containing nucleotide triphosphate hydrolases"/>
    <property type="match status" value="1"/>
</dbReference>
<dbReference type="InterPro" id="IPR027417">
    <property type="entry name" value="P-loop_NTPase"/>
</dbReference>
<proteinExistence type="predicted"/>
<dbReference type="InterPro" id="IPR050100">
    <property type="entry name" value="TRAFAC_GTPase_members"/>
</dbReference>
<organism evidence="4 6">
    <name type="scientific">Nelumbo nucifera</name>
    <name type="common">Sacred lotus</name>
    <dbReference type="NCBI Taxonomy" id="4432"/>
    <lineage>
        <taxon>Eukaryota</taxon>
        <taxon>Viridiplantae</taxon>
        <taxon>Streptophyta</taxon>
        <taxon>Embryophyta</taxon>
        <taxon>Tracheophyta</taxon>
        <taxon>Spermatophyta</taxon>
        <taxon>Magnoliopsida</taxon>
        <taxon>Proteales</taxon>
        <taxon>Nelumbonaceae</taxon>
        <taxon>Nelumbo</taxon>
    </lineage>
</organism>
<accession>A0A822Z6B4</accession>
<evidence type="ECO:0000256" key="2">
    <source>
        <dbReference type="ARBA" id="ARBA00023134"/>
    </source>
</evidence>
<dbReference type="Pfam" id="PF00009">
    <property type="entry name" value="GTP_EFTU"/>
    <property type="match status" value="1"/>
</dbReference>
<evidence type="ECO:0000256" key="1">
    <source>
        <dbReference type="ARBA" id="ARBA00022741"/>
    </source>
</evidence>
<dbReference type="GO" id="GO:0005525">
    <property type="term" value="F:GTP binding"/>
    <property type="evidence" value="ECO:0007669"/>
    <property type="project" value="UniProtKB-KW"/>
</dbReference>
<reference evidence="4 6" key="1">
    <citation type="journal article" date="2020" name="Mol. Biol. Evol.">
        <title>Distinct Expression and Methylation Patterns for Genes with Different Fates following a Single Whole-Genome Duplication in Flowering Plants.</title>
        <authorList>
            <person name="Shi T."/>
            <person name="Rahmani R.S."/>
            <person name="Gugger P.F."/>
            <person name="Wang M."/>
            <person name="Li H."/>
            <person name="Zhang Y."/>
            <person name="Li Z."/>
            <person name="Wang Q."/>
            <person name="Van de Peer Y."/>
            <person name="Marchal K."/>
            <person name="Chen J."/>
        </authorList>
    </citation>
    <scope>NUCLEOTIDE SEQUENCE [LARGE SCALE GENOMIC DNA]</scope>
    <source>
        <tissue evidence="4">Leaf</tissue>
    </source>
</reference>
<name>A0A822Z6B4_NELNU</name>
<dbReference type="AlphaFoldDB" id="A0A822Z6B4"/>
<evidence type="ECO:0000259" key="3">
    <source>
        <dbReference type="Pfam" id="PF00009"/>
    </source>
</evidence>
<sequence length="108" mass="12356">MKRVDRLVNMSNLQKTLGVSKLLIVVNKMDDPTVRWSKERYDEIKSKMIPFLKLSGYNVKKDVQFLPISGLIGSNMKTRVEKGVCSWWNGPCLFEALDAIEVPPRDPC</sequence>
<keyword evidence="1" id="KW-0547">Nucleotide-binding</keyword>
<dbReference type="SUPFAM" id="SSF52540">
    <property type="entry name" value="P-loop containing nucleoside triphosphate hydrolases"/>
    <property type="match status" value="1"/>
</dbReference>
<comment type="caution">
    <text evidence="4">The sequence shown here is derived from an EMBL/GenBank/DDBJ whole genome shotgun (WGS) entry which is preliminary data.</text>
</comment>
<dbReference type="InterPro" id="IPR000795">
    <property type="entry name" value="T_Tr_GTP-bd_dom"/>
</dbReference>